<dbReference type="InterPro" id="IPR027417">
    <property type="entry name" value="P-loop_NTPase"/>
</dbReference>
<evidence type="ECO:0000256" key="4">
    <source>
        <dbReference type="ARBA" id="ARBA00022695"/>
    </source>
</evidence>
<evidence type="ECO:0000256" key="8">
    <source>
        <dbReference type="ARBA" id="ARBA00049244"/>
    </source>
</evidence>
<dbReference type="Pfam" id="PF06144">
    <property type="entry name" value="DNA_pol3_delta"/>
    <property type="match status" value="1"/>
</dbReference>
<evidence type="ECO:0000313" key="13">
    <source>
        <dbReference type="Proteomes" id="UP000292039"/>
    </source>
</evidence>
<evidence type="ECO:0000313" key="11">
    <source>
        <dbReference type="EMBL" id="RZS73848.1"/>
    </source>
</evidence>
<dbReference type="CDD" id="cd18138">
    <property type="entry name" value="HLD_clamp_pol_III_delta"/>
    <property type="match status" value="1"/>
</dbReference>
<reference evidence="10 12" key="1">
    <citation type="submission" date="2015-04" db="EMBL/GenBank/DDBJ databases">
        <title>Genome sequence of Kerstersia gyiorum CG1.</title>
        <authorList>
            <person name="Greninger A.L."/>
            <person name="Kozyreva V."/>
            <person name="Chaturvedi V."/>
        </authorList>
    </citation>
    <scope>NUCLEOTIDE SEQUENCE [LARGE SCALE GENOMIC DNA]</scope>
    <source>
        <strain evidence="10 12">CG1</strain>
    </source>
</reference>
<dbReference type="InterPro" id="IPR005790">
    <property type="entry name" value="DNA_polIII_delta"/>
</dbReference>
<dbReference type="EMBL" id="SGWZ01000001">
    <property type="protein sequence ID" value="RZS73848.1"/>
    <property type="molecule type" value="Genomic_DNA"/>
</dbReference>
<evidence type="ECO:0000313" key="10">
    <source>
        <dbReference type="EMBL" id="KKO72941.1"/>
    </source>
</evidence>
<keyword evidence="5" id="KW-0235">DNA replication</keyword>
<evidence type="ECO:0000256" key="6">
    <source>
        <dbReference type="ARBA" id="ARBA00022932"/>
    </source>
</evidence>
<keyword evidence="3" id="KW-0808">Transferase</keyword>
<dbReference type="GO" id="GO:0006261">
    <property type="term" value="P:DNA-templated DNA replication"/>
    <property type="evidence" value="ECO:0007669"/>
    <property type="project" value="TreeGrafter"/>
</dbReference>
<keyword evidence="6" id="KW-0239">DNA-directed DNA polymerase</keyword>
<keyword evidence="12" id="KW-1185">Reference proteome</keyword>
<dbReference type="EMBL" id="LBNE01000001">
    <property type="protein sequence ID" value="KKO72941.1"/>
    <property type="molecule type" value="Genomic_DNA"/>
</dbReference>
<dbReference type="GeneID" id="99727445"/>
<dbReference type="Gene3D" id="3.40.50.300">
    <property type="entry name" value="P-loop containing nucleotide triphosphate hydrolases"/>
    <property type="match status" value="1"/>
</dbReference>
<name>A0A171KVM4_9BURK</name>
<dbReference type="Gene3D" id="1.10.8.60">
    <property type="match status" value="1"/>
</dbReference>
<dbReference type="Proteomes" id="UP000078084">
    <property type="component" value="Unassembled WGS sequence"/>
</dbReference>
<sequence>MDVSHLRQQLARQPDSLSPIYIVAGDETLLVMETVDLLRQAARAAGYTDRSSMVVDARSDWSQIEASTRSISLFGDRQLLELKLPTGKPGKPGAEALQRMAEQAGGQALPDALIILALPRLDKTLRDSKWLQALASSGTLIEIPNIDLPRLPAWIGERLAAQNQSVDKDTRQWLAEKVEGNLLAAHQEILKLGLLFPEGELSAEQVQSAVLNVARYNIFGLRDAMLVGDPARVTRILDGLRAEGEALPLVLWAVGEEVRLLARLAQARAAGQDLNALMRKMRVFGEHERLARQALGRIPPRIWPAAVQHAHDIDRLIKGLRVEGRMQDPWEEMLRLALRLSLPSRAG</sequence>
<evidence type="ECO:0000256" key="2">
    <source>
        <dbReference type="ARBA" id="ARBA00017703"/>
    </source>
</evidence>
<dbReference type="NCBIfam" id="TIGR01128">
    <property type="entry name" value="holA"/>
    <property type="match status" value="1"/>
</dbReference>
<evidence type="ECO:0000259" key="9">
    <source>
        <dbReference type="Pfam" id="PF06144"/>
    </source>
</evidence>
<gene>
    <name evidence="10" type="ORF">AAV32_00980</name>
    <name evidence="11" type="ORF">EV679_1054</name>
</gene>
<protein>
    <recommendedName>
        <fullName evidence="2">DNA polymerase III subunit delta</fullName>
        <ecNumber evidence="1">2.7.7.7</ecNumber>
    </recommendedName>
</protein>
<dbReference type="RefSeq" id="WP_068366598.1">
    <property type="nucleotide sequence ID" value="NZ_CBCSEB010000002.1"/>
</dbReference>
<evidence type="ECO:0000256" key="5">
    <source>
        <dbReference type="ARBA" id="ARBA00022705"/>
    </source>
</evidence>
<comment type="similarity">
    <text evidence="7">Belongs to the DNA polymerase HolA subunit family.</text>
</comment>
<comment type="caution">
    <text evidence="10">The sequence shown here is derived from an EMBL/GenBank/DDBJ whole genome shotgun (WGS) entry which is preliminary data.</text>
</comment>
<dbReference type="SUPFAM" id="SSF48019">
    <property type="entry name" value="post-AAA+ oligomerization domain-like"/>
    <property type="match status" value="1"/>
</dbReference>
<proteinExistence type="inferred from homology"/>
<dbReference type="PANTHER" id="PTHR34388:SF1">
    <property type="entry name" value="DNA POLYMERASE III SUBUNIT DELTA"/>
    <property type="match status" value="1"/>
</dbReference>
<dbReference type="STRING" id="206506.AAV32_00980"/>
<organism evidence="10 12">
    <name type="scientific">Kerstersia gyiorum</name>
    <dbReference type="NCBI Taxonomy" id="206506"/>
    <lineage>
        <taxon>Bacteria</taxon>
        <taxon>Pseudomonadati</taxon>
        <taxon>Pseudomonadota</taxon>
        <taxon>Betaproteobacteria</taxon>
        <taxon>Burkholderiales</taxon>
        <taxon>Alcaligenaceae</taxon>
        <taxon>Kerstersia</taxon>
    </lineage>
</organism>
<evidence type="ECO:0000313" key="12">
    <source>
        <dbReference type="Proteomes" id="UP000078084"/>
    </source>
</evidence>
<dbReference type="GO" id="GO:0009360">
    <property type="term" value="C:DNA polymerase III complex"/>
    <property type="evidence" value="ECO:0007669"/>
    <property type="project" value="InterPro"/>
</dbReference>
<accession>A0A171KVM4</accession>
<comment type="catalytic activity">
    <reaction evidence="8">
        <text>DNA(n) + a 2'-deoxyribonucleoside 5'-triphosphate = DNA(n+1) + diphosphate</text>
        <dbReference type="Rhea" id="RHEA:22508"/>
        <dbReference type="Rhea" id="RHEA-COMP:17339"/>
        <dbReference type="Rhea" id="RHEA-COMP:17340"/>
        <dbReference type="ChEBI" id="CHEBI:33019"/>
        <dbReference type="ChEBI" id="CHEBI:61560"/>
        <dbReference type="ChEBI" id="CHEBI:173112"/>
        <dbReference type="EC" id="2.7.7.7"/>
    </reaction>
</comment>
<dbReference type="InterPro" id="IPR008921">
    <property type="entry name" value="DNA_pol3_clamp-load_cplx_C"/>
</dbReference>
<dbReference type="AlphaFoldDB" id="A0A171KVM4"/>
<dbReference type="EC" id="2.7.7.7" evidence="1"/>
<feature type="domain" description="DNA polymerase III delta N-terminal" evidence="9">
    <location>
        <begin position="21"/>
        <end position="142"/>
    </location>
</feature>
<evidence type="ECO:0000256" key="3">
    <source>
        <dbReference type="ARBA" id="ARBA00022679"/>
    </source>
</evidence>
<dbReference type="SUPFAM" id="SSF52540">
    <property type="entry name" value="P-loop containing nucleoside triphosphate hydrolases"/>
    <property type="match status" value="1"/>
</dbReference>
<reference evidence="11 13" key="2">
    <citation type="submission" date="2019-02" db="EMBL/GenBank/DDBJ databases">
        <title>Genomic Encyclopedia of Type Strains, Phase IV (KMG-IV): sequencing the most valuable type-strain genomes for metagenomic binning, comparative biology and taxonomic classification.</title>
        <authorList>
            <person name="Goeker M."/>
        </authorList>
    </citation>
    <scope>NUCLEOTIDE SEQUENCE [LARGE SCALE GENOMIC DNA]</scope>
    <source>
        <strain evidence="11 13">DSM 16618</strain>
    </source>
</reference>
<evidence type="ECO:0000256" key="7">
    <source>
        <dbReference type="ARBA" id="ARBA00034754"/>
    </source>
</evidence>
<dbReference type="PATRIC" id="fig|206506.3.peg.232"/>
<dbReference type="OrthoDB" id="9770982at2"/>
<dbReference type="GO" id="GO:0003887">
    <property type="term" value="F:DNA-directed DNA polymerase activity"/>
    <property type="evidence" value="ECO:0007669"/>
    <property type="project" value="UniProtKB-KW"/>
</dbReference>
<dbReference type="Gene3D" id="1.20.272.10">
    <property type="match status" value="1"/>
</dbReference>
<dbReference type="GO" id="GO:0003677">
    <property type="term" value="F:DNA binding"/>
    <property type="evidence" value="ECO:0007669"/>
    <property type="project" value="InterPro"/>
</dbReference>
<evidence type="ECO:0000256" key="1">
    <source>
        <dbReference type="ARBA" id="ARBA00012417"/>
    </source>
</evidence>
<dbReference type="PANTHER" id="PTHR34388">
    <property type="entry name" value="DNA POLYMERASE III SUBUNIT DELTA"/>
    <property type="match status" value="1"/>
</dbReference>
<dbReference type="Proteomes" id="UP000292039">
    <property type="component" value="Unassembled WGS sequence"/>
</dbReference>
<dbReference type="InterPro" id="IPR010372">
    <property type="entry name" value="DNA_pol3_delta_N"/>
</dbReference>
<keyword evidence="4" id="KW-0548">Nucleotidyltransferase</keyword>